<protein>
    <submittedName>
        <fullName evidence="1">Phosphonate C-P lyase system protein PhnH</fullName>
    </submittedName>
</protein>
<dbReference type="RefSeq" id="WP_379014401.1">
    <property type="nucleotide sequence ID" value="NZ_JBHSDC010000022.1"/>
</dbReference>
<dbReference type="InterPro" id="IPR008772">
    <property type="entry name" value="Phosphonate_metab_PhnH"/>
</dbReference>
<dbReference type="EMBL" id="JBHSDC010000022">
    <property type="protein sequence ID" value="MFC4232516.1"/>
    <property type="molecule type" value="Genomic_DNA"/>
</dbReference>
<evidence type="ECO:0000313" key="2">
    <source>
        <dbReference type="Proteomes" id="UP001595906"/>
    </source>
</evidence>
<dbReference type="Proteomes" id="UP001595906">
    <property type="component" value="Unassembled WGS sequence"/>
</dbReference>
<gene>
    <name evidence="1" type="primary">phnH</name>
    <name evidence="1" type="ORF">ACFOW1_11475</name>
</gene>
<dbReference type="SUPFAM" id="SSF159709">
    <property type="entry name" value="PhnH-like"/>
    <property type="match status" value="1"/>
</dbReference>
<sequence>MKKEIVFDEVFDAQEQFRILLNAFAKPGIINTFGNFDFEVPSGFNTSSLIVAFALLNADVHFFSTNDVLNKYISLNTNSTLSGVATADFIFIRPEETQLAINHCKTGTLSYPEESATLVIAVTRVANVFFENSIGITCSGPGIKDTNTFFVAGIASKEIEALLAMNEEFPLGVDIVLADDHLQIVSLPRSTKYKVID</sequence>
<dbReference type="GO" id="GO:0016829">
    <property type="term" value="F:lyase activity"/>
    <property type="evidence" value="ECO:0007669"/>
    <property type="project" value="UniProtKB-KW"/>
</dbReference>
<accession>A0ABV8PZT9</accession>
<dbReference type="Gene3D" id="3.40.50.11310">
    <property type="entry name" value="Bacterial phosphonate metabolism protein PhnH"/>
    <property type="match status" value="1"/>
</dbReference>
<dbReference type="InterPro" id="IPR038058">
    <property type="entry name" value="PhnH-like_sp"/>
</dbReference>
<keyword evidence="1" id="KW-0456">Lyase</keyword>
<evidence type="ECO:0000313" key="1">
    <source>
        <dbReference type="EMBL" id="MFC4232516.1"/>
    </source>
</evidence>
<dbReference type="Pfam" id="PF05845">
    <property type="entry name" value="PhnH"/>
    <property type="match status" value="1"/>
</dbReference>
<reference evidence="2" key="1">
    <citation type="journal article" date="2019" name="Int. J. Syst. Evol. Microbiol.">
        <title>The Global Catalogue of Microorganisms (GCM) 10K type strain sequencing project: providing services to taxonomists for standard genome sequencing and annotation.</title>
        <authorList>
            <consortium name="The Broad Institute Genomics Platform"/>
            <consortium name="The Broad Institute Genome Sequencing Center for Infectious Disease"/>
            <person name="Wu L."/>
            <person name="Ma J."/>
        </authorList>
    </citation>
    <scope>NUCLEOTIDE SEQUENCE [LARGE SCALE GENOMIC DNA]</scope>
    <source>
        <strain evidence="2">CECT 8010</strain>
    </source>
</reference>
<dbReference type="NCBIfam" id="TIGR03292">
    <property type="entry name" value="PhnH_redo"/>
    <property type="match status" value="1"/>
</dbReference>
<name>A0ABV8PZT9_9BACT</name>
<organism evidence="1 2">
    <name type="scientific">Parasediminibacterium paludis</name>
    <dbReference type="NCBI Taxonomy" id="908966"/>
    <lineage>
        <taxon>Bacteria</taxon>
        <taxon>Pseudomonadati</taxon>
        <taxon>Bacteroidota</taxon>
        <taxon>Chitinophagia</taxon>
        <taxon>Chitinophagales</taxon>
        <taxon>Chitinophagaceae</taxon>
        <taxon>Parasediminibacterium</taxon>
    </lineage>
</organism>
<keyword evidence="2" id="KW-1185">Reference proteome</keyword>
<comment type="caution">
    <text evidence="1">The sequence shown here is derived from an EMBL/GenBank/DDBJ whole genome shotgun (WGS) entry which is preliminary data.</text>
</comment>
<proteinExistence type="predicted"/>